<dbReference type="AlphaFoldDB" id="A0A427YE88"/>
<keyword evidence="3" id="KW-1185">Reference proteome</keyword>
<dbReference type="Proteomes" id="UP000279259">
    <property type="component" value="Unassembled WGS sequence"/>
</dbReference>
<protein>
    <submittedName>
        <fullName evidence="2">Uncharacterized protein</fullName>
    </submittedName>
</protein>
<proteinExistence type="predicted"/>
<dbReference type="OrthoDB" id="2566935at2759"/>
<reference evidence="2 3" key="1">
    <citation type="submission" date="2018-11" db="EMBL/GenBank/DDBJ databases">
        <title>Genome sequence of Saitozyma podzolica DSM 27192.</title>
        <authorList>
            <person name="Aliyu H."/>
            <person name="Gorte O."/>
            <person name="Ochsenreither K."/>
        </authorList>
    </citation>
    <scope>NUCLEOTIDE SEQUENCE [LARGE SCALE GENOMIC DNA]</scope>
    <source>
        <strain evidence="2 3">DSM 27192</strain>
    </source>
</reference>
<organism evidence="2 3">
    <name type="scientific">Saitozyma podzolica</name>
    <dbReference type="NCBI Taxonomy" id="1890683"/>
    <lineage>
        <taxon>Eukaryota</taxon>
        <taxon>Fungi</taxon>
        <taxon>Dikarya</taxon>
        <taxon>Basidiomycota</taxon>
        <taxon>Agaricomycotina</taxon>
        <taxon>Tremellomycetes</taxon>
        <taxon>Tremellales</taxon>
        <taxon>Trimorphomycetaceae</taxon>
        <taxon>Saitozyma</taxon>
    </lineage>
</organism>
<dbReference type="EMBL" id="RSCD01000014">
    <property type="protein sequence ID" value="RSH89274.1"/>
    <property type="molecule type" value="Genomic_DNA"/>
</dbReference>
<feature type="chain" id="PRO_5018965886" evidence="1">
    <location>
        <begin position="20"/>
        <end position="165"/>
    </location>
</feature>
<comment type="caution">
    <text evidence="2">The sequence shown here is derived from an EMBL/GenBank/DDBJ whole genome shotgun (WGS) entry which is preliminary data.</text>
</comment>
<name>A0A427YE88_9TREE</name>
<accession>A0A427YE88</accession>
<evidence type="ECO:0000313" key="2">
    <source>
        <dbReference type="EMBL" id="RSH89274.1"/>
    </source>
</evidence>
<keyword evidence="1" id="KW-0732">Signal</keyword>
<feature type="signal peptide" evidence="1">
    <location>
        <begin position="1"/>
        <end position="19"/>
    </location>
</feature>
<gene>
    <name evidence="2" type="ORF">EHS25_002386</name>
</gene>
<sequence length="165" mass="18243">MLVLAILSLVLASISSTLARPAPVPATVLAARGPPAVGPRKTRSYGYQPIRWLTRFGGEVVADGSIDLEWTGGSGQGYEVYFIPQWPELEQYYPVDIVSTTDTSYKWRAPKIDEYPQGTTFILAVNDVVSGIGSAWYDVTQLQDFVEDKEFEDQEAGSLFGFFHL</sequence>
<evidence type="ECO:0000256" key="1">
    <source>
        <dbReference type="SAM" id="SignalP"/>
    </source>
</evidence>
<evidence type="ECO:0000313" key="3">
    <source>
        <dbReference type="Proteomes" id="UP000279259"/>
    </source>
</evidence>